<evidence type="ECO:0008006" key="3">
    <source>
        <dbReference type="Google" id="ProtNLM"/>
    </source>
</evidence>
<organism evidence="1 2">
    <name type="scientific">Ancylobacter polymorphus</name>
    <dbReference type="NCBI Taxonomy" id="223390"/>
    <lineage>
        <taxon>Bacteria</taxon>
        <taxon>Pseudomonadati</taxon>
        <taxon>Pseudomonadota</taxon>
        <taxon>Alphaproteobacteria</taxon>
        <taxon>Hyphomicrobiales</taxon>
        <taxon>Xanthobacteraceae</taxon>
        <taxon>Ancylobacter</taxon>
    </lineage>
</organism>
<gene>
    <name evidence="1" type="ORF">J2S75_002852</name>
</gene>
<keyword evidence="2" id="KW-1185">Reference proteome</keyword>
<dbReference type="EMBL" id="JAUSUI010000005">
    <property type="protein sequence ID" value="MDQ0303818.1"/>
    <property type="molecule type" value="Genomic_DNA"/>
</dbReference>
<dbReference type="Proteomes" id="UP001224682">
    <property type="component" value="Unassembled WGS sequence"/>
</dbReference>
<reference evidence="1 2" key="1">
    <citation type="submission" date="2023-07" db="EMBL/GenBank/DDBJ databases">
        <title>Genomic Encyclopedia of Type Strains, Phase IV (KMG-IV): sequencing the most valuable type-strain genomes for metagenomic binning, comparative biology and taxonomic classification.</title>
        <authorList>
            <person name="Goeker M."/>
        </authorList>
    </citation>
    <scope>NUCLEOTIDE SEQUENCE [LARGE SCALE GENOMIC DNA]</scope>
    <source>
        <strain evidence="1 2">DSM 2457</strain>
    </source>
</reference>
<comment type="caution">
    <text evidence="1">The sequence shown here is derived from an EMBL/GenBank/DDBJ whole genome shotgun (WGS) entry which is preliminary data.</text>
</comment>
<accession>A0ABU0BEV1</accession>
<proteinExistence type="predicted"/>
<evidence type="ECO:0000313" key="1">
    <source>
        <dbReference type="EMBL" id="MDQ0303818.1"/>
    </source>
</evidence>
<name>A0ABU0BEV1_9HYPH</name>
<sequence length="197" mass="21459">MSFRRLGDTISKPNGESLGLDGAGSTRAVFDFAWEKMRKRLASRGAGEATVRAARNHAVIAIQLGLEICDSPIERTLLPALVCADFGVITDLPAKMHDPRRECLPDGPVVITPQFGFSRSRMDFAVAVRYSGRLQMFCIECDGAAYHSSAENIVRDGYFASWGIPTTRLSGREIYADTFAAAQKALAPVHSWALHVG</sequence>
<evidence type="ECO:0000313" key="2">
    <source>
        <dbReference type="Proteomes" id="UP001224682"/>
    </source>
</evidence>
<dbReference type="RefSeq" id="WP_307020519.1">
    <property type="nucleotide sequence ID" value="NZ_JAUSUI010000005.1"/>
</dbReference>
<protein>
    <recommendedName>
        <fullName evidence="3">DUF559 domain-containing protein</fullName>
    </recommendedName>
</protein>